<sequence>MKNYIEDIKQLVIDGEDEDIVDAIEEAIESDVNISDIVNNSLIEAMNIIGPMMASGELFVPEVLMSAETMQIGLNYLKPMLKEGDMTSLGTIVIGTVEGDLHDIGKNLVAMMLESSGFEVINIGIDQPAQAFVDAAIEHNAQIVGLSALLTTTMSAMRDTVKLIREKGLDVKIAVGGAPVSQEFAAEIGADGYSEDATGAVLLCKNMLSSEATA</sequence>
<dbReference type="GO" id="GO:0008705">
    <property type="term" value="F:methionine synthase activity"/>
    <property type="evidence" value="ECO:0007669"/>
    <property type="project" value="UniProtKB-EC"/>
</dbReference>
<keyword evidence="2" id="KW-0170">Cobalt</keyword>
<evidence type="ECO:0000259" key="4">
    <source>
        <dbReference type="PROSITE" id="PS51337"/>
    </source>
</evidence>
<keyword evidence="6" id="KW-1185">Reference proteome</keyword>
<accession>A0ABZ2ERS8</accession>
<dbReference type="InterPro" id="IPR036594">
    <property type="entry name" value="Meth_synthase_dom"/>
</dbReference>
<dbReference type="PROSITE" id="PS51337">
    <property type="entry name" value="B12_BINDING_NTER"/>
    <property type="match status" value="1"/>
</dbReference>
<dbReference type="CDD" id="cd02070">
    <property type="entry name" value="corrinoid_protein_B12-BD"/>
    <property type="match status" value="1"/>
</dbReference>
<evidence type="ECO:0000313" key="6">
    <source>
        <dbReference type="Proteomes" id="UP001348492"/>
    </source>
</evidence>
<evidence type="ECO:0000256" key="1">
    <source>
        <dbReference type="ARBA" id="ARBA00022723"/>
    </source>
</evidence>
<dbReference type="SUPFAM" id="SSF47644">
    <property type="entry name" value="Methionine synthase domain"/>
    <property type="match status" value="1"/>
</dbReference>
<dbReference type="InterPro" id="IPR003759">
    <property type="entry name" value="Cbl-bd_cap"/>
</dbReference>
<dbReference type="PROSITE" id="PS51332">
    <property type="entry name" value="B12_BINDING"/>
    <property type="match status" value="1"/>
</dbReference>
<keyword evidence="5" id="KW-0489">Methyltransferase</keyword>
<feature type="domain" description="B12-binding" evidence="3">
    <location>
        <begin position="89"/>
        <end position="214"/>
    </location>
</feature>
<dbReference type="InterPro" id="IPR036724">
    <property type="entry name" value="Cobalamin-bd_sf"/>
</dbReference>
<dbReference type="Proteomes" id="UP001348492">
    <property type="component" value="Chromosome"/>
</dbReference>
<dbReference type="Pfam" id="PF02310">
    <property type="entry name" value="B12-binding"/>
    <property type="match status" value="1"/>
</dbReference>
<dbReference type="EMBL" id="CP117523">
    <property type="protein sequence ID" value="WWD82559.1"/>
    <property type="molecule type" value="Genomic_DNA"/>
</dbReference>
<dbReference type="Pfam" id="PF02607">
    <property type="entry name" value="B12-binding_2"/>
    <property type="match status" value="1"/>
</dbReference>
<dbReference type="Gene3D" id="1.10.1240.10">
    <property type="entry name" value="Methionine synthase domain"/>
    <property type="match status" value="1"/>
</dbReference>
<organism evidence="5 6">
    <name type="scientific">Terrisporobacter glycolicus ATCC 14880 = DSM 1288</name>
    <dbReference type="NCBI Taxonomy" id="1121315"/>
    <lineage>
        <taxon>Bacteria</taxon>
        <taxon>Bacillati</taxon>
        <taxon>Bacillota</taxon>
        <taxon>Clostridia</taxon>
        <taxon>Peptostreptococcales</taxon>
        <taxon>Peptostreptococcaceae</taxon>
        <taxon>Terrisporobacter</taxon>
    </lineage>
</organism>
<dbReference type="GO" id="GO:0032259">
    <property type="term" value="P:methylation"/>
    <property type="evidence" value="ECO:0007669"/>
    <property type="project" value="UniProtKB-KW"/>
</dbReference>
<dbReference type="SMART" id="SM01018">
    <property type="entry name" value="B12-binding_2"/>
    <property type="match status" value="1"/>
</dbReference>
<keyword evidence="1" id="KW-0479">Metal-binding</keyword>
<dbReference type="InterPro" id="IPR050554">
    <property type="entry name" value="Met_Synthase/Corrinoid"/>
</dbReference>
<dbReference type="Gene3D" id="3.40.50.280">
    <property type="entry name" value="Cobalamin-binding domain"/>
    <property type="match status" value="1"/>
</dbReference>
<dbReference type="PANTHER" id="PTHR45833:SF1">
    <property type="entry name" value="METHIONINE SYNTHASE"/>
    <property type="match status" value="1"/>
</dbReference>
<proteinExistence type="predicted"/>
<keyword evidence="5" id="KW-0808">Transferase</keyword>
<protein>
    <submittedName>
        <fullName evidence="5">Methionine synthase</fullName>
        <ecNumber evidence="5">2.1.1.13</ecNumber>
    </submittedName>
</protein>
<evidence type="ECO:0000259" key="3">
    <source>
        <dbReference type="PROSITE" id="PS51332"/>
    </source>
</evidence>
<dbReference type="RefSeq" id="WP_018590353.1">
    <property type="nucleotide sequence ID" value="NZ_CP117523.1"/>
</dbReference>
<dbReference type="EC" id="2.1.1.13" evidence="5"/>
<gene>
    <name evidence="5" type="primary">metH_2</name>
    <name evidence="5" type="ORF">TEGL_09510</name>
</gene>
<feature type="domain" description="B12-binding N-terminal" evidence="4">
    <location>
        <begin position="1"/>
        <end position="89"/>
    </location>
</feature>
<reference evidence="5 6" key="1">
    <citation type="journal article" date="2023" name="PLoS ONE">
        <title>Genome-based metabolic and phylogenomic analysis of three Terrisporobacter species.</title>
        <authorList>
            <person name="Boer T."/>
            <person name="Bengelsdorf F.R."/>
            <person name="Bomeke M."/>
            <person name="Daniel R."/>
            <person name="Poehlein A."/>
        </authorList>
    </citation>
    <scope>NUCLEOTIDE SEQUENCE [LARGE SCALE GENOMIC DNA]</scope>
    <source>
        <strain evidence="5 6">DSM 1288</strain>
    </source>
</reference>
<evidence type="ECO:0000313" key="5">
    <source>
        <dbReference type="EMBL" id="WWD82559.1"/>
    </source>
</evidence>
<dbReference type="InterPro" id="IPR006158">
    <property type="entry name" value="Cobalamin-bd"/>
</dbReference>
<dbReference type="PANTHER" id="PTHR45833">
    <property type="entry name" value="METHIONINE SYNTHASE"/>
    <property type="match status" value="1"/>
</dbReference>
<evidence type="ECO:0000256" key="2">
    <source>
        <dbReference type="ARBA" id="ARBA00023285"/>
    </source>
</evidence>
<dbReference type="SUPFAM" id="SSF52242">
    <property type="entry name" value="Cobalamin (vitamin B12)-binding domain"/>
    <property type="match status" value="1"/>
</dbReference>
<name>A0ABZ2ERS8_9FIRM</name>